<evidence type="ECO:0000256" key="14">
    <source>
        <dbReference type="ARBA" id="ARBA00023098"/>
    </source>
</evidence>
<dbReference type="OrthoDB" id="9799199at2"/>
<feature type="transmembrane region" description="Helical" evidence="20">
    <location>
        <begin position="273"/>
        <end position="293"/>
    </location>
</feature>
<evidence type="ECO:0000256" key="8">
    <source>
        <dbReference type="ARBA" id="ARBA00022475"/>
    </source>
</evidence>
<name>A0A1G6HAA3_9ACTN</name>
<dbReference type="STRING" id="1577474.GA0111570_10822"/>
<evidence type="ECO:0000313" key="21">
    <source>
        <dbReference type="EMBL" id="SDB91083.1"/>
    </source>
</evidence>
<evidence type="ECO:0000313" key="22">
    <source>
        <dbReference type="Proteomes" id="UP000199086"/>
    </source>
</evidence>
<evidence type="ECO:0000256" key="1">
    <source>
        <dbReference type="ARBA" id="ARBA00001698"/>
    </source>
</evidence>
<feature type="transmembrane region" description="Helical" evidence="20">
    <location>
        <begin position="208"/>
        <end position="226"/>
    </location>
</feature>
<feature type="region of interest" description="Disordered" evidence="19">
    <location>
        <begin position="1"/>
        <end position="22"/>
    </location>
</feature>
<dbReference type="RefSeq" id="WP_092611474.1">
    <property type="nucleotide sequence ID" value="NZ_FMYF01000008.1"/>
</dbReference>
<evidence type="ECO:0000256" key="10">
    <source>
        <dbReference type="ARBA" id="ARBA00022679"/>
    </source>
</evidence>
<gene>
    <name evidence="21" type="ORF">GA0111570_10822</name>
</gene>
<keyword evidence="10 18" id="KW-0808">Transferase</keyword>
<evidence type="ECO:0000256" key="19">
    <source>
        <dbReference type="SAM" id="MobiDB-lite"/>
    </source>
</evidence>
<dbReference type="InterPro" id="IPR000374">
    <property type="entry name" value="PC_trans"/>
</dbReference>
<keyword evidence="9" id="KW-0444">Lipid biosynthesis</keyword>
<feature type="transmembrane region" description="Helical" evidence="20">
    <location>
        <begin position="137"/>
        <end position="155"/>
    </location>
</feature>
<dbReference type="GO" id="GO:0004605">
    <property type="term" value="F:phosphatidate cytidylyltransferase activity"/>
    <property type="evidence" value="ECO:0007669"/>
    <property type="project" value="UniProtKB-EC"/>
</dbReference>
<evidence type="ECO:0000256" key="9">
    <source>
        <dbReference type="ARBA" id="ARBA00022516"/>
    </source>
</evidence>
<dbReference type="EMBL" id="FMYF01000008">
    <property type="protein sequence ID" value="SDB91083.1"/>
    <property type="molecule type" value="Genomic_DNA"/>
</dbReference>
<keyword evidence="12 18" id="KW-0548">Nucleotidyltransferase</keyword>
<comment type="catalytic activity">
    <reaction evidence="1 18">
        <text>a 1,2-diacyl-sn-glycero-3-phosphate + CTP + H(+) = a CDP-1,2-diacyl-sn-glycerol + diphosphate</text>
        <dbReference type="Rhea" id="RHEA:16229"/>
        <dbReference type="ChEBI" id="CHEBI:15378"/>
        <dbReference type="ChEBI" id="CHEBI:33019"/>
        <dbReference type="ChEBI" id="CHEBI:37563"/>
        <dbReference type="ChEBI" id="CHEBI:58332"/>
        <dbReference type="ChEBI" id="CHEBI:58608"/>
        <dbReference type="EC" id="2.7.7.41"/>
    </reaction>
</comment>
<comment type="pathway">
    <text evidence="3 18">Phospholipid metabolism; CDP-diacylglycerol biosynthesis; CDP-diacylglycerol from sn-glycerol 3-phosphate: step 3/3.</text>
</comment>
<feature type="transmembrane region" description="Helical" evidence="20">
    <location>
        <begin position="78"/>
        <end position="98"/>
    </location>
</feature>
<dbReference type="Proteomes" id="UP000199086">
    <property type="component" value="Unassembled WGS sequence"/>
</dbReference>
<organism evidence="21 22">
    <name type="scientific">Raineyella antarctica</name>
    <dbReference type="NCBI Taxonomy" id="1577474"/>
    <lineage>
        <taxon>Bacteria</taxon>
        <taxon>Bacillati</taxon>
        <taxon>Actinomycetota</taxon>
        <taxon>Actinomycetes</taxon>
        <taxon>Propionibacteriales</taxon>
        <taxon>Propionibacteriaceae</taxon>
        <taxon>Raineyella</taxon>
    </lineage>
</organism>
<dbReference type="GO" id="GO:0016024">
    <property type="term" value="P:CDP-diacylglycerol biosynthetic process"/>
    <property type="evidence" value="ECO:0007669"/>
    <property type="project" value="UniProtKB-UniPathway"/>
</dbReference>
<dbReference type="PANTHER" id="PTHR46382">
    <property type="entry name" value="PHOSPHATIDATE CYTIDYLYLTRANSFERASE"/>
    <property type="match status" value="1"/>
</dbReference>
<dbReference type="EC" id="2.7.7.41" evidence="6 18"/>
<reference evidence="21 22" key="1">
    <citation type="submission" date="2016-06" db="EMBL/GenBank/DDBJ databases">
        <authorList>
            <person name="Olsen C.W."/>
            <person name="Carey S."/>
            <person name="Hinshaw L."/>
            <person name="Karasin A.I."/>
        </authorList>
    </citation>
    <scope>NUCLEOTIDE SEQUENCE [LARGE SCALE GENOMIC DNA]</scope>
    <source>
        <strain evidence="21 22">LZ-22</strain>
    </source>
</reference>
<evidence type="ECO:0000256" key="12">
    <source>
        <dbReference type="ARBA" id="ARBA00022695"/>
    </source>
</evidence>
<evidence type="ECO:0000256" key="7">
    <source>
        <dbReference type="ARBA" id="ARBA00019373"/>
    </source>
</evidence>
<feature type="transmembrane region" description="Helical" evidence="20">
    <location>
        <begin position="232"/>
        <end position="252"/>
    </location>
</feature>
<keyword evidence="22" id="KW-1185">Reference proteome</keyword>
<evidence type="ECO:0000256" key="5">
    <source>
        <dbReference type="ARBA" id="ARBA00010185"/>
    </source>
</evidence>
<evidence type="ECO:0000256" key="4">
    <source>
        <dbReference type="ARBA" id="ARBA00005189"/>
    </source>
</evidence>
<feature type="compositionally biased region" description="Polar residues" evidence="19">
    <location>
        <begin position="1"/>
        <end position="10"/>
    </location>
</feature>
<evidence type="ECO:0000256" key="18">
    <source>
        <dbReference type="RuleBase" id="RU003938"/>
    </source>
</evidence>
<evidence type="ECO:0000256" key="11">
    <source>
        <dbReference type="ARBA" id="ARBA00022692"/>
    </source>
</evidence>
<keyword evidence="17" id="KW-1208">Phospholipid metabolism</keyword>
<keyword evidence="15 20" id="KW-0472">Membrane</keyword>
<dbReference type="GO" id="GO:0005886">
    <property type="term" value="C:plasma membrane"/>
    <property type="evidence" value="ECO:0007669"/>
    <property type="project" value="UniProtKB-SubCell"/>
</dbReference>
<accession>A0A1G6HAA3</accession>
<evidence type="ECO:0000256" key="3">
    <source>
        <dbReference type="ARBA" id="ARBA00005119"/>
    </source>
</evidence>
<evidence type="ECO:0000256" key="15">
    <source>
        <dbReference type="ARBA" id="ARBA00023136"/>
    </source>
</evidence>
<sequence length="296" mass="30737">MSDTESTTGSPRPGPTAPKSGRAGRNLPAAILVGVILATLFLSSLLWWMPGFVILTTTLIGMAAVEVHQALKRVEMTSAILVIEAGLVAMMGGGYIMTRRAPEYSSTFLVVCLGLMVLASFLVRLPKGAKGFVKDTAASMLTIAYLPLMGAFASLLVAETDGAGRAILWLGTVVCSDTGGYIAGVLFGRHQMAPTISPKKTWEGFAGSLLLGAAFAAVVGVLVLGTPWWTGALVGIALVIAAIAGDLVESLIKRDLGVKDMGSFLPGHGGVTDRIDAMVLSAPVAWILMHFLIPGA</sequence>
<keyword evidence="8" id="KW-1003">Cell membrane</keyword>
<evidence type="ECO:0000256" key="6">
    <source>
        <dbReference type="ARBA" id="ARBA00012487"/>
    </source>
</evidence>
<feature type="transmembrane region" description="Helical" evidence="20">
    <location>
        <begin position="167"/>
        <end position="187"/>
    </location>
</feature>
<keyword evidence="11 18" id="KW-0812">Transmembrane</keyword>
<evidence type="ECO:0000256" key="13">
    <source>
        <dbReference type="ARBA" id="ARBA00022989"/>
    </source>
</evidence>
<dbReference type="Pfam" id="PF01148">
    <property type="entry name" value="CTP_transf_1"/>
    <property type="match status" value="1"/>
</dbReference>
<proteinExistence type="inferred from homology"/>
<keyword evidence="13 20" id="KW-1133">Transmembrane helix</keyword>
<dbReference type="UniPathway" id="UPA00557">
    <property type="reaction ID" value="UER00614"/>
</dbReference>
<dbReference type="PROSITE" id="PS01315">
    <property type="entry name" value="CDS"/>
    <property type="match status" value="1"/>
</dbReference>
<comment type="subcellular location">
    <subcellularLocation>
        <location evidence="2">Cell membrane</location>
        <topology evidence="2">Multi-pass membrane protein</topology>
    </subcellularLocation>
</comment>
<feature type="transmembrane region" description="Helical" evidence="20">
    <location>
        <begin position="104"/>
        <end position="125"/>
    </location>
</feature>
<protein>
    <recommendedName>
        <fullName evidence="7 18">Phosphatidate cytidylyltransferase</fullName>
        <ecNumber evidence="6 18">2.7.7.41</ecNumber>
    </recommendedName>
</protein>
<evidence type="ECO:0000256" key="20">
    <source>
        <dbReference type="SAM" id="Phobius"/>
    </source>
</evidence>
<dbReference type="PANTHER" id="PTHR46382:SF1">
    <property type="entry name" value="PHOSPHATIDATE CYTIDYLYLTRANSFERASE"/>
    <property type="match status" value="1"/>
</dbReference>
<comment type="pathway">
    <text evidence="4">Lipid metabolism.</text>
</comment>
<dbReference type="AlphaFoldDB" id="A0A1G6HAA3"/>
<evidence type="ECO:0000256" key="17">
    <source>
        <dbReference type="ARBA" id="ARBA00023264"/>
    </source>
</evidence>
<comment type="similarity">
    <text evidence="5 18">Belongs to the CDS family.</text>
</comment>
<keyword evidence="14" id="KW-0443">Lipid metabolism</keyword>
<keyword evidence="16" id="KW-0594">Phospholipid biosynthesis</keyword>
<feature type="transmembrane region" description="Helical" evidence="20">
    <location>
        <begin position="27"/>
        <end position="46"/>
    </location>
</feature>
<evidence type="ECO:0000256" key="16">
    <source>
        <dbReference type="ARBA" id="ARBA00023209"/>
    </source>
</evidence>
<evidence type="ECO:0000256" key="2">
    <source>
        <dbReference type="ARBA" id="ARBA00004651"/>
    </source>
</evidence>